<reference evidence="2 3" key="2">
    <citation type="journal article" date="1995" name="Virology">
        <title>Analysis of 43 kb of the Chlorella virus PBCV-1 330-kb genome: map positions 45 to 88.</title>
        <authorList>
            <person name="Li Y."/>
            <person name="Lu Z."/>
            <person name="Burbank D.E."/>
            <person name="Kutish G.F."/>
            <person name="Rock D.L."/>
            <person name="Van Etten J.L."/>
        </authorList>
    </citation>
    <scope>NUCLEOTIDE SEQUENCE [LARGE SCALE GENOMIC DNA]</scope>
</reference>
<organismHost>
    <name type="scientific">Chlorella</name>
    <dbReference type="NCBI Taxonomy" id="3071"/>
</organismHost>
<reference evidence="2 3" key="7">
    <citation type="journal article" date="2000" name="Virology">
        <title>Characterization of a beta-1,3-glucanase encoded by chlorella virus PBCV-1.</title>
        <authorList>
            <person name="Sun L."/>
            <person name="Gurnon J.R."/>
            <person name="Adams B.J."/>
            <person name="Graves M.V."/>
            <person name="Van Etten J.L."/>
        </authorList>
    </citation>
    <scope>NUCLEOTIDE SEQUENCE [LARGE SCALE GENOMIC DNA]</scope>
</reference>
<gene>
    <name evidence="2" type="primary">a434aR</name>
</gene>
<dbReference type="RefSeq" id="YP_004678953.1">
    <property type="nucleotide sequence ID" value="NC_000852.5"/>
</dbReference>
<feature type="compositionally biased region" description="Basic and acidic residues" evidence="1">
    <location>
        <begin position="1"/>
        <end position="10"/>
    </location>
</feature>
<reference evidence="2 3" key="1">
    <citation type="journal article" date="1995" name="Virology">
        <title>Analysis of 45 kb of DNA located at the left end of the chlorella virus PBCV-1 genome.</title>
        <authorList>
            <person name="Lu Z."/>
            <person name="Li Y."/>
            <person name="Zhang Y."/>
            <person name="Kutish G.F."/>
            <person name="Rock D.L."/>
            <person name="Van Etten J.L."/>
        </authorList>
    </citation>
    <scope>NUCLEOTIDE SEQUENCE [LARGE SCALE GENOMIC DNA]</scope>
</reference>
<dbReference type="Proteomes" id="UP000000862">
    <property type="component" value="Segment"/>
</dbReference>
<reference evidence="2 3" key="5">
    <citation type="journal article" date="1997" name="Virology">
        <title>Analysis of 74 kb of DNA located at the right end of the 330-kb chlorella virus PBCV-1 genome.</title>
        <authorList>
            <person name="Li Y."/>
            <person name="Lu Z."/>
            <person name="Sun L."/>
            <person name="Ropp S."/>
            <person name="Kutish G.F."/>
            <person name="Rock D.L."/>
            <person name="Van Etten J.L."/>
        </authorList>
    </citation>
    <scope>NUCLEOTIDE SEQUENCE [LARGE SCALE GENOMIC DNA]</scope>
</reference>
<evidence type="ECO:0000256" key="1">
    <source>
        <dbReference type="SAM" id="MobiDB-lite"/>
    </source>
</evidence>
<feature type="region of interest" description="Disordered" evidence="1">
    <location>
        <begin position="1"/>
        <end position="30"/>
    </location>
</feature>
<dbReference type="EMBL" id="JF411744">
    <property type="protein sequence ID" value="AEI70098.1"/>
    <property type="molecule type" value="Genomic_DNA"/>
</dbReference>
<sequence length="62" mass="6769">MRPDVLKEPAHGGSCTTCWGPRASRRSSRGGELRSVTAAYEFASTRAFENNTAFSIFTTGRD</sequence>
<evidence type="ECO:0000313" key="2">
    <source>
        <dbReference type="EMBL" id="AEI70098.1"/>
    </source>
</evidence>
<proteinExistence type="predicted"/>
<dbReference type="GeneID" id="10971117"/>
<dbReference type="KEGG" id="vg:10971117"/>
<keyword evidence="3" id="KW-1185">Reference proteome</keyword>
<name>F8TU37_PBCV1</name>
<evidence type="ECO:0000313" key="3">
    <source>
        <dbReference type="Proteomes" id="UP000000862"/>
    </source>
</evidence>
<reference evidence="2 3" key="3">
    <citation type="journal article" date="1996" name="Virology">
        <title>Analysis of 94 kb of the chlorella virus PBCV-1 330-kb genome: map positions 88 to 182.</title>
        <authorList>
            <person name="Lu Z."/>
            <person name="Li Y."/>
            <person name="Que Q."/>
            <person name="Kutish G.F."/>
            <person name="Rock D.L."/>
            <person name="Van Etten J.L."/>
        </authorList>
    </citation>
    <scope>NUCLEOTIDE SEQUENCE [LARGE SCALE GENOMIC DNA]</scope>
</reference>
<protein>
    <submittedName>
        <fullName evidence="2">Uncharacterized protein</fullName>
    </submittedName>
</protein>
<reference evidence="2 3" key="4">
    <citation type="journal article" date="1996" name="Virology">
        <title>Analysis of 76 kb of the chlorella virus PBCV-1 330-kb genome: map positions 182 to 258.</title>
        <authorList>
            <person name="Kutish G.F."/>
            <person name="Li Y."/>
            <person name="Lu Z."/>
            <person name="Furuta M."/>
            <person name="Rock D.L."/>
            <person name="Van Etten J.L."/>
        </authorList>
    </citation>
    <scope>NUCLEOTIDE SEQUENCE [LARGE SCALE GENOMIC DNA]</scope>
</reference>
<reference evidence="2 3" key="8">
    <citation type="journal article" date="2010" name="J. Virol.">
        <title>Microarray analysis of Paramecium bursaria chlorella virus 1 transcription.</title>
        <authorList>
            <person name="Yanai-Balser G.M."/>
            <person name="Duncan G.A."/>
            <person name="Eudy J.D."/>
            <person name="Wang D."/>
            <person name="Li X."/>
            <person name="Agarkova I.V."/>
            <person name="Dunigan D.D."/>
            <person name="Van Etten J.L."/>
        </authorList>
    </citation>
    <scope>NUCLEOTIDE SEQUENCE [LARGE SCALE GENOMIC DNA]</scope>
</reference>
<organism evidence="2 3">
    <name type="scientific">Paramecium bursaria Chlorella virus 1</name>
    <name type="common">PBCV-1</name>
    <dbReference type="NCBI Taxonomy" id="10506"/>
    <lineage>
        <taxon>Viruses</taxon>
        <taxon>Varidnaviria</taxon>
        <taxon>Bamfordvirae</taxon>
        <taxon>Nucleocytoviricota</taxon>
        <taxon>Megaviricetes</taxon>
        <taxon>Algavirales</taxon>
        <taxon>Phycodnaviridae</taxon>
        <taxon>Chlorovirus</taxon>
        <taxon>Chlorovirus vanettense</taxon>
    </lineage>
</organism>
<reference evidence="2 3" key="6">
    <citation type="journal article" date="1999" name="Virology">
        <title>Chlorella virus PBCV-1 encodes a functional homospermidine synthase.</title>
        <authorList>
            <person name="Kaiser A."/>
            <person name="Vollmert M."/>
            <person name="Tholl D."/>
            <person name="Graves M.V."/>
            <person name="Gurnon J.R."/>
            <person name="Xing W."/>
            <person name="Lisec A.D."/>
            <person name="Nickerson K.W."/>
            <person name="Van Etten J.L."/>
        </authorList>
    </citation>
    <scope>NUCLEOTIDE SEQUENCE [LARGE SCALE GENOMIC DNA]</scope>
</reference>
<accession>F8TU37</accession>